<proteinExistence type="predicted"/>
<sequence length="82" mass="8702">MQQAWLDLPVLFRLHAQARGQQVAQPERADGVFAIQGTASAQPHTVRDGPHPGRLPVKAGLQGALHGSLARWMNQASLACGG</sequence>
<evidence type="ECO:0000313" key="2">
    <source>
        <dbReference type="Proteomes" id="UP000196138"/>
    </source>
</evidence>
<dbReference type="EMBL" id="CP021455">
    <property type="protein sequence ID" value="ARU04075.1"/>
    <property type="molecule type" value="Genomic_DNA"/>
</dbReference>
<accession>A0A1Y0EKB1</accession>
<gene>
    <name evidence="1" type="ORF">CCO03_04760</name>
</gene>
<dbReference type="RefSeq" id="WP_087277914.1">
    <property type="nucleotide sequence ID" value="NZ_CP021455.1"/>
</dbReference>
<dbReference type="OrthoDB" id="415622at2"/>
<dbReference type="Proteomes" id="UP000196138">
    <property type="component" value="Chromosome"/>
</dbReference>
<protein>
    <submittedName>
        <fullName evidence="1">Uncharacterized protein</fullName>
    </submittedName>
</protein>
<organism evidence="1 2">
    <name type="scientific">Comamonas serinivorans</name>
    <dbReference type="NCBI Taxonomy" id="1082851"/>
    <lineage>
        <taxon>Bacteria</taxon>
        <taxon>Pseudomonadati</taxon>
        <taxon>Pseudomonadota</taxon>
        <taxon>Betaproteobacteria</taxon>
        <taxon>Burkholderiales</taxon>
        <taxon>Comamonadaceae</taxon>
        <taxon>Comamonas</taxon>
    </lineage>
</organism>
<name>A0A1Y0EKB1_9BURK</name>
<keyword evidence="2" id="KW-1185">Reference proteome</keyword>
<evidence type="ECO:0000313" key="1">
    <source>
        <dbReference type="EMBL" id="ARU04075.1"/>
    </source>
</evidence>
<dbReference type="KEGG" id="cser:CCO03_04760"/>
<reference evidence="1 2" key="1">
    <citation type="submission" date="2017-05" db="EMBL/GenBank/DDBJ databases">
        <authorList>
            <person name="Song R."/>
            <person name="Chenine A.L."/>
            <person name="Ruprecht R.M."/>
        </authorList>
    </citation>
    <scope>NUCLEOTIDE SEQUENCE [LARGE SCALE GENOMIC DNA]</scope>
    <source>
        <strain evidence="1 2">DSM 26136</strain>
    </source>
</reference>
<dbReference type="AlphaFoldDB" id="A0A1Y0EKB1"/>